<keyword evidence="1" id="KW-1133">Transmembrane helix</keyword>
<evidence type="ECO:0000256" key="1">
    <source>
        <dbReference type="SAM" id="Phobius"/>
    </source>
</evidence>
<comment type="caution">
    <text evidence="2">The sequence shown here is derived from an EMBL/GenBank/DDBJ whole genome shotgun (WGS) entry which is preliminary data.</text>
</comment>
<keyword evidence="1" id="KW-0472">Membrane</keyword>
<gene>
    <name evidence="2" type="ORF">EDD61_102132</name>
</gene>
<sequence>MNKDEILMKSRQEYQREDEREIYITTQGFMYGAVGMAIIFFILVFLKLFLKEQRIDDILAMYAAFLFAHYVYKYRMDKVHKNIYPMLCWGICAILNLIVFIWKG</sequence>
<proteinExistence type="predicted"/>
<dbReference type="InterPro" id="IPR045620">
    <property type="entry name" value="DUF6442"/>
</dbReference>
<dbReference type="RefSeq" id="WP_132223682.1">
    <property type="nucleotide sequence ID" value="NZ_JANKBG010000002.1"/>
</dbReference>
<feature type="transmembrane region" description="Helical" evidence="1">
    <location>
        <begin position="84"/>
        <end position="102"/>
    </location>
</feature>
<keyword evidence="1" id="KW-0812">Transmembrane</keyword>
<dbReference type="EMBL" id="SMBP01000002">
    <property type="protein sequence ID" value="TCU63129.1"/>
    <property type="molecule type" value="Genomic_DNA"/>
</dbReference>
<organism evidence="2 3">
    <name type="scientific">Longicatena caecimuris</name>
    <dbReference type="NCBI Taxonomy" id="1796635"/>
    <lineage>
        <taxon>Bacteria</taxon>
        <taxon>Bacillati</taxon>
        <taxon>Bacillota</taxon>
        <taxon>Erysipelotrichia</taxon>
        <taxon>Erysipelotrichales</taxon>
        <taxon>Erysipelotrichaceae</taxon>
        <taxon>Longicatena</taxon>
    </lineage>
</organism>
<keyword evidence="3" id="KW-1185">Reference proteome</keyword>
<dbReference type="Pfam" id="PF20040">
    <property type="entry name" value="DUF6442"/>
    <property type="match status" value="1"/>
</dbReference>
<reference evidence="2 3" key="1">
    <citation type="submission" date="2019-03" db="EMBL/GenBank/DDBJ databases">
        <title>Genomic Encyclopedia of Type Strains, Phase IV (KMG-IV): sequencing the most valuable type-strain genomes for metagenomic binning, comparative biology and taxonomic classification.</title>
        <authorList>
            <person name="Goeker M."/>
        </authorList>
    </citation>
    <scope>NUCLEOTIDE SEQUENCE [LARGE SCALE GENOMIC DNA]</scope>
    <source>
        <strain evidence="2 3">DSM 29481</strain>
    </source>
</reference>
<name>A0A4R3TLF2_9FIRM</name>
<feature type="transmembrane region" description="Helical" evidence="1">
    <location>
        <begin position="29"/>
        <end position="49"/>
    </location>
</feature>
<feature type="transmembrane region" description="Helical" evidence="1">
    <location>
        <begin position="55"/>
        <end position="72"/>
    </location>
</feature>
<accession>A0A4R3TLF2</accession>
<dbReference type="AlphaFoldDB" id="A0A4R3TLF2"/>
<protein>
    <submittedName>
        <fullName evidence="2">Uncharacterized protein</fullName>
    </submittedName>
</protein>
<evidence type="ECO:0000313" key="3">
    <source>
        <dbReference type="Proteomes" id="UP000295773"/>
    </source>
</evidence>
<dbReference type="Proteomes" id="UP000295773">
    <property type="component" value="Unassembled WGS sequence"/>
</dbReference>
<evidence type="ECO:0000313" key="2">
    <source>
        <dbReference type="EMBL" id="TCU63129.1"/>
    </source>
</evidence>